<evidence type="ECO:0000256" key="2">
    <source>
        <dbReference type="SAM" id="MobiDB-lite"/>
    </source>
</evidence>
<feature type="region of interest" description="Disordered" evidence="2">
    <location>
        <begin position="135"/>
        <end position="154"/>
    </location>
</feature>
<proteinExistence type="predicted"/>
<feature type="DNA-binding region" description="HMG box" evidence="1">
    <location>
        <begin position="159"/>
        <end position="206"/>
    </location>
</feature>
<dbReference type="InterPro" id="IPR036910">
    <property type="entry name" value="HMG_box_dom_sf"/>
</dbReference>
<dbReference type="Proteomes" id="UP000230233">
    <property type="component" value="Chromosome II"/>
</dbReference>
<evidence type="ECO:0000313" key="5">
    <source>
        <dbReference type="Proteomes" id="UP000230233"/>
    </source>
</evidence>
<dbReference type="Pfam" id="PF00505">
    <property type="entry name" value="HMG_box"/>
    <property type="match status" value="1"/>
</dbReference>
<evidence type="ECO:0000313" key="4">
    <source>
        <dbReference type="EMBL" id="PIC49138.1"/>
    </source>
</evidence>
<dbReference type="PROSITE" id="PS50118">
    <property type="entry name" value="HMG_BOX_2"/>
    <property type="match status" value="1"/>
</dbReference>
<feature type="compositionally biased region" description="Polar residues" evidence="2">
    <location>
        <begin position="274"/>
        <end position="288"/>
    </location>
</feature>
<keyword evidence="5" id="KW-1185">Reference proteome</keyword>
<comment type="caution">
    <text evidence="4">The sequence shown here is derived from an EMBL/GenBank/DDBJ whole genome shotgun (WGS) entry which is preliminary data.</text>
</comment>
<organism evidence="4 5">
    <name type="scientific">Caenorhabditis nigoni</name>
    <dbReference type="NCBI Taxonomy" id="1611254"/>
    <lineage>
        <taxon>Eukaryota</taxon>
        <taxon>Metazoa</taxon>
        <taxon>Ecdysozoa</taxon>
        <taxon>Nematoda</taxon>
        <taxon>Chromadorea</taxon>
        <taxon>Rhabditida</taxon>
        <taxon>Rhabditina</taxon>
        <taxon>Rhabditomorpha</taxon>
        <taxon>Rhabditoidea</taxon>
        <taxon>Rhabditidae</taxon>
        <taxon>Peloderinae</taxon>
        <taxon>Caenorhabditis</taxon>
    </lineage>
</organism>
<dbReference type="GO" id="GO:0003677">
    <property type="term" value="F:DNA binding"/>
    <property type="evidence" value="ECO:0007669"/>
    <property type="project" value="UniProtKB-UniRule"/>
</dbReference>
<feature type="region of interest" description="Disordered" evidence="2">
    <location>
        <begin position="271"/>
        <end position="295"/>
    </location>
</feature>
<dbReference type="EMBL" id="PDUG01000002">
    <property type="protein sequence ID" value="PIC49138.1"/>
    <property type="molecule type" value="Genomic_DNA"/>
</dbReference>
<dbReference type="CDD" id="cd00084">
    <property type="entry name" value="HMG-box_SF"/>
    <property type="match status" value="1"/>
</dbReference>
<accession>A0A2G5VBJ4</accession>
<dbReference type="SUPFAM" id="SSF47095">
    <property type="entry name" value="HMG-box"/>
    <property type="match status" value="1"/>
</dbReference>
<gene>
    <name evidence="4" type="primary">Cnig_chr_II.g7841</name>
    <name evidence="4" type="ORF">B9Z55_007841</name>
</gene>
<name>A0A2G5VBJ4_9PELO</name>
<dbReference type="GO" id="GO:0005634">
    <property type="term" value="C:nucleus"/>
    <property type="evidence" value="ECO:0007669"/>
    <property type="project" value="UniProtKB-UniRule"/>
</dbReference>
<sequence>MASGGGNERYFHFLPNSWSELQQFLEEEHHQLYTQSVEDHVVVCKDGSEPSQGVPSIQDHVHRRVELQTVGKKFDQRSLRYSINGREESVRASLTDMFDQMDRRIWFLTKSVLTKNFQWYEQPPRCSKQLEMSGPIHYHPESSNQGNGEQPIETANAPASVPLTAFSLWAVTMRETLKRERPDLEQETVELRLSAMWNNLEANKMKLCVLPNQPEFVKKESVLHQVKEPISKNLDRCLKDKGRKITDRHVEEQKRPDRCRGAIHNHVGWRGLHGSTTMSNKAERSSSLPWEPRKI</sequence>
<keyword evidence="1" id="KW-0539">Nucleus</keyword>
<protein>
    <recommendedName>
        <fullName evidence="3">HMG box domain-containing protein</fullName>
    </recommendedName>
</protein>
<dbReference type="InterPro" id="IPR009071">
    <property type="entry name" value="HMG_box_dom"/>
</dbReference>
<feature type="domain" description="HMG box" evidence="3">
    <location>
        <begin position="159"/>
        <end position="206"/>
    </location>
</feature>
<dbReference type="AlphaFoldDB" id="A0A2G5VBJ4"/>
<evidence type="ECO:0000256" key="1">
    <source>
        <dbReference type="PROSITE-ProRule" id="PRU00267"/>
    </source>
</evidence>
<keyword evidence="1" id="KW-0238">DNA-binding</keyword>
<evidence type="ECO:0000259" key="3">
    <source>
        <dbReference type="PROSITE" id="PS50118"/>
    </source>
</evidence>
<dbReference type="Gene3D" id="1.10.30.10">
    <property type="entry name" value="High mobility group box domain"/>
    <property type="match status" value="1"/>
</dbReference>
<reference evidence="5" key="1">
    <citation type="submission" date="2017-10" db="EMBL/GenBank/DDBJ databases">
        <title>Rapid genome shrinkage in a self-fertile nematode reveals novel sperm competition proteins.</title>
        <authorList>
            <person name="Yin D."/>
            <person name="Schwarz E.M."/>
            <person name="Thomas C.G."/>
            <person name="Felde R.L."/>
            <person name="Korf I.F."/>
            <person name="Cutter A.D."/>
            <person name="Schartner C.M."/>
            <person name="Ralston E.J."/>
            <person name="Meyer B.J."/>
            <person name="Haag E.S."/>
        </authorList>
    </citation>
    <scope>NUCLEOTIDE SEQUENCE [LARGE SCALE GENOMIC DNA]</scope>
    <source>
        <strain evidence="5">JU1422</strain>
    </source>
</reference>